<dbReference type="SMART" id="SM00220">
    <property type="entry name" value="S_TKc"/>
    <property type="match status" value="1"/>
</dbReference>
<dbReference type="PROSITE" id="PS50011">
    <property type="entry name" value="PROTEIN_KINASE_DOM"/>
    <property type="match status" value="1"/>
</dbReference>
<dbReference type="eggNOG" id="KOG0192">
    <property type="taxonomic scope" value="Eukaryota"/>
</dbReference>
<dbReference type="InterPro" id="IPR045865">
    <property type="entry name" value="ACT-like_dom_sf"/>
</dbReference>
<dbReference type="PROSITE" id="PS51671">
    <property type="entry name" value="ACT"/>
    <property type="match status" value="1"/>
</dbReference>
<dbReference type="Gene3D" id="1.10.510.10">
    <property type="entry name" value="Transferase(Phosphotransferase) domain 1"/>
    <property type="match status" value="1"/>
</dbReference>
<dbReference type="STRING" id="4572.M7YW31"/>
<evidence type="ECO:0000256" key="7">
    <source>
        <dbReference type="SAM" id="MobiDB-lite"/>
    </source>
</evidence>
<evidence type="ECO:0000256" key="2">
    <source>
        <dbReference type="ARBA" id="ARBA00022741"/>
    </source>
</evidence>
<comment type="catalytic activity">
    <reaction evidence="6">
        <text>L-seryl-[protein] + ATP = O-phospho-L-seryl-[protein] + ADP + H(+)</text>
        <dbReference type="Rhea" id="RHEA:17989"/>
        <dbReference type="Rhea" id="RHEA-COMP:9863"/>
        <dbReference type="Rhea" id="RHEA-COMP:11604"/>
        <dbReference type="ChEBI" id="CHEBI:15378"/>
        <dbReference type="ChEBI" id="CHEBI:29999"/>
        <dbReference type="ChEBI" id="CHEBI:30616"/>
        <dbReference type="ChEBI" id="CHEBI:83421"/>
        <dbReference type="ChEBI" id="CHEBI:456216"/>
        <dbReference type="EC" id="2.7.11.1"/>
    </reaction>
</comment>
<accession>M7YW31</accession>
<gene>
    <name evidence="8" type="ORF">TRIUR3_27302</name>
</gene>
<feature type="region of interest" description="Disordered" evidence="7">
    <location>
        <begin position="1"/>
        <end position="60"/>
    </location>
</feature>
<feature type="compositionally biased region" description="Polar residues" evidence="7">
    <location>
        <begin position="1"/>
        <end position="15"/>
    </location>
</feature>
<dbReference type="InterPro" id="IPR051681">
    <property type="entry name" value="Ser/Thr_Kinases-Pseudokinases"/>
</dbReference>
<evidence type="ECO:0000256" key="5">
    <source>
        <dbReference type="ARBA" id="ARBA00047899"/>
    </source>
</evidence>
<dbReference type="CDD" id="cd13999">
    <property type="entry name" value="STKc_MAP3K-like"/>
    <property type="match status" value="1"/>
</dbReference>
<dbReference type="OMA" id="PQEGDMT"/>
<evidence type="ECO:0000256" key="6">
    <source>
        <dbReference type="ARBA" id="ARBA00048679"/>
    </source>
</evidence>
<organism evidence="8">
    <name type="scientific">Triticum urartu</name>
    <name type="common">Red wild einkorn</name>
    <name type="synonym">Crithodium urartu</name>
    <dbReference type="NCBI Taxonomy" id="4572"/>
    <lineage>
        <taxon>Eukaryota</taxon>
        <taxon>Viridiplantae</taxon>
        <taxon>Streptophyta</taxon>
        <taxon>Embryophyta</taxon>
        <taxon>Tracheophyta</taxon>
        <taxon>Spermatophyta</taxon>
        <taxon>Magnoliopsida</taxon>
        <taxon>Liliopsida</taxon>
        <taxon>Poales</taxon>
        <taxon>Poaceae</taxon>
        <taxon>BOP clade</taxon>
        <taxon>Pooideae</taxon>
        <taxon>Triticodae</taxon>
        <taxon>Triticeae</taxon>
        <taxon>Triticinae</taxon>
        <taxon>Triticum</taxon>
    </lineage>
</organism>
<keyword evidence="2" id="KW-0547">Nucleotide-binding</keyword>
<comment type="catalytic activity">
    <reaction evidence="5">
        <text>L-threonyl-[protein] + ATP = O-phospho-L-threonyl-[protein] + ADP + H(+)</text>
        <dbReference type="Rhea" id="RHEA:46608"/>
        <dbReference type="Rhea" id="RHEA-COMP:11060"/>
        <dbReference type="Rhea" id="RHEA-COMP:11605"/>
        <dbReference type="ChEBI" id="CHEBI:15378"/>
        <dbReference type="ChEBI" id="CHEBI:30013"/>
        <dbReference type="ChEBI" id="CHEBI:30616"/>
        <dbReference type="ChEBI" id="CHEBI:61977"/>
        <dbReference type="ChEBI" id="CHEBI:456216"/>
        <dbReference type="EC" id="2.7.11.1"/>
    </reaction>
</comment>
<dbReference type="InterPro" id="IPR002912">
    <property type="entry name" value="ACT_dom"/>
</dbReference>
<dbReference type="InterPro" id="IPR011009">
    <property type="entry name" value="Kinase-like_dom_sf"/>
</dbReference>
<dbReference type="SUPFAM" id="SSF55021">
    <property type="entry name" value="ACT-like"/>
    <property type="match status" value="1"/>
</dbReference>
<keyword evidence="4" id="KW-0067">ATP-binding</keyword>
<dbReference type="SUPFAM" id="SSF56112">
    <property type="entry name" value="Protein kinase-like (PK-like)"/>
    <property type="match status" value="1"/>
</dbReference>
<keyword evidence="3 8" id="KW-0418">Kinase</keyword>
<dbReference type="PRINTS" id="PR00109">
    <property type="entry name" value="TYRKINASE"/>
</dbReference>
<dbReference type="GO" id="GO:0004674">
    <property type="term" value="F:protein serine/threonine kinase activity"/>
    <property type="evidence" value="ECO:0007669"/>
    <property type="project" value="UniProtKB-EC"/>
</dbReference>
<name>M7YW31_TRIUA</name>
<dbReference type="PANTHER" id="PTHR44329:SF79">
    <property type="entry name" value="OS04G0686650 PROTEIN"/>
    <property type="match status" value="1"/>
</dbReference>
<evidence type="ECO:0000256" key="3">
    <source>
        <dbReference type="ARBA" id="ARBA00022777"/>
    </source>
</evidence>
<keyword evidence="1" id="KW-0808">Transferase</keyword>
<dbReference type="Pfam" id="PF07714">
    <property type="entry name" value="PK_Tyr_Ser-Thr"/>
    <property type="match status" value="1"/>
</dbReference>
<dbReference type="Pfam" id="PF01842">
    <property type="entry name" value="ACT"/>
    <property type="match status" value="1"/>
</dbReference>
<evidence type="ECO:0000313" key="8">
    <source>
        <dbReference type="EMBL" id="EMS51341.1"/>
    </source>
</evidence>
<dbReference type="GO" id="GO:0005524">
    <property type="term" value="F:ATP binding"/>
    <property type="evidence" value="ECO:0007669"/>
    <property type="project" value="UniProtKB-KW"/>
</dbReference>
<dbReference type="AlphaFoldDB" id="M7YW31"/>
<sequence>MTGTAAATKLRNATLNGKHATPPPTGTPEHRGSAGITRKSERKSNKEGGGRNVSTGGSLTFNLRLSGDDAPVMRAPPTAANAVDSSAAAVAFSSRFLLNRMQLLLPIRCHLACVCVETLALGKNTRVGTGARATWLALGTSDRSNVHGISTTKKIYPWMSYYIDLDVNKAEDVLLHRRILAECADPDNRPVFHARFLRYLHDDKPSDAESAPNQNGNCGGSLASNLSNGGLKGFDERLMEDLSLGRRKGVDDFEAISARRDTEIPLLHEIIFSSNDKPKLLSQLSTLLSDLGLNIREAHVFSTTDGLCLDVFVVDGWETEETDGLLQQLKETAKRNPSLSNLTSSASERISELQEKIGESEFDRDLLQIEEKIASGSSGDLYRGTYLDVDVAIKYLRAEHVNDNSKVEFLQEIMILRSVNHENVVRFYGACTKQRKYLIVTEYMAGGNLYDFLHKHNKTLELSFILRIAIGISKGMDYLHQNNIIHRDLKSANLLIGDGQVVKIADFGVSRQRSQEGDMTAETGTYRWMAPEVINHKPYDHKADVFSFAIVLWELVTSKVPYENLTPLQAALSVRQGLRLVIPSGVHPRISKLIQRCWGENPNTRPVFSEITAELEDILQPIQETITIRWPQESRGKMILNVVALGPVIITHLGSRVLHENPTPLQVALSVRHRPPPAPKEFIDIANQR</sequence>
<dbReference type="FunFam" id="3.30.200.20:FF:000034">
    <property type="entry name" value="Kinase suppressor of Ras 1"/>
    <property type="match status" value="1"/>
</dbReference>
<dbReference type="InterPro" id="IPR008271">
    <property type="entry name" value="Ser/Thr_kinase_AS"/>
</dbReference>
<dbReference type="PROSITE" id="PS00108">
    <property type="entry name" value="PROTEIN_KINASE_ST"/>
    <property type="match status" value="1"/>
</dbReference>
<dbReference type="InterPro" id="IPR001245">
    <property type="entry name" value="Ser-Thr/Tyr_kinase_cat_dom"/>
</dbReference>
<dbReference type="InterPro" id="IPR000719">
    <property type="entry name" value="Prot_kinase_dom"/>
</dbReference>
<dbReference type="EMBL" id="KD221307">
    <property type="protein sequence ID" value="EMS51341.1"/>
    <property type="molecule type" value="Genomic_DNA"/>
</dbReference>
<protein>
    <submittedName>
        <fullName evidence="8">Serine/threonine-protein kinase HT1</fullName>
    </submittedName>
</protein>
<reference evidence="8" key="1">
    <citation type="journal article" date="2013" name="Nature">
        <title>Draft genome of the wheat A-genome progenitor Triticum urartu.</title>
        <authorList>
            <person name="Ling H.Q."/>
            <person name="Zhao S."/>
            <person name="Liu D."/>
            <person name="Wang J."/>
            <person name="Sun H."/>
            <person name="Zhang C."/>
            <person name="Fan H."/>
            <person name="Li D."/>
            <person name="Dong L."/>
            <person name="Tao Y."/>
            <person name="Gao C."/>
            <person name="Wu H."/>
            <person name="Li Y."/>
            <person name="Cui Y."/>
            <person name="Guo X."/>
            <person name="Zheng S."/>
            <person name="Wang B."/>
            <person name="Yu K."/>
            <person name="Liang Q."/>
            <person name="Yang W."/>
            <person name="Lou X."/>
            <person name="Chen J."/>
            <person name="Feng M."/>
            <person name="Jian J."/>
            <person name="Zhang X."/>
            <person name="Luo G."/>
            <person name="Jiang Y."/>
            <person name="Liu J."/>
            <person name="Wang Z."/>
            <person name="Sha Y."/>
            <person name="Zhang B."/>
            <person name="Wu H."/>
            <person name="Tang D."/>
            <person name="Shen Q."/>
            <person name="Xue P."/>
            <person name="Zou S."/>
            <person name="Wang X."/>
            <person name="Liu X."/>
            <person name="Wang F."/>
            <person name="Yang Y."/>
            <person name="An X."/>
            <person name="Dong Z."/>
            <person name="Zhang K."/>
            <person name="Zhang X."/>
            <person name="Luo M.C."/>
            <person name="Dvorak J."/>
            <person name="Tong Y."/>
            <person name="Wang J."/>
            <person name="Yang H."/>
            <person name="Li Z."/>
            <person name="Wang D."/>
            <person name="Zhang A."/>
            <person name="Wang J."/>
        </authorList>
    </citation>
    <scope>NUCLEOTIDE SEQUENCE</scope>
</reference>
<evidence type="ECO:0000256" key="4">
    <source>
        <dbReference type="ARBA" id="ARBA00022840"/>
    </source>
</evidence>
<proteinExistence type="predicted"/>
<feature type="compositionally biased region" description="Basic and acidic residues" evidence="7">
    <location>
        <begin position="28"/>
        <end position="49"/>
    </location>
</feature>
<dbReference type="PANTHER" id="PTHR44329">
    <property type="entry name" value="SERINE/THREONINE-PROTEIN KINASE TNNI3K-RELATED"/>
    <property type="match status" value="1"/>
</dbReference>
<evidence type="ECO:0000256" key="1">
    <source>
        <dbReference type="ARBA" id="ARBA00022679"/>
    </source>
</evidence>